<name>A0ABQ0VSP0_9BACI</name>
<dbReference type="EMBL" id="BJWJ01000009">
    <property type="protein sequence ID" value="GEM04176.1"/>
    <property type="molecule type" value="Genomic_DNA"/>
</dbReference>
<keyword evidence="10" id="KW-1185">Reference proteome</keyword>
<feature type="transmembrane region" description="Helical" evidence="7">
    <location>
        <begin position="12"/>
        <end position="34"/>
    </location>
</feature>
<evidence type="ECO:0000313" key="9">
    <source>
        <dbReference type="EMBL" id="GEM04176.1"/>
    </source>
</evidence>
<dbReference type="InterPro" id="IPR050640">
    <property type="entry name" value="Bact_2-comp_sensor_kinase"/>
</dbReference>
<keyword evidence="3" id="KW-0597">Phosphoprotein</keyword>
<dbReference type="PANTHER" id="PTHR34220:SF7">
    <property type="entry name" value="SENSOR HISTIDINE KINASE YPDA"/>
    <property type="match status" value="1"/>
</dbReference>
<keyword evidence="6 7" id="KW-0472">Membrane</keyword>
<evidence type="ECO:0000256" key="1">
    <source>
        <dbReference type="ARBA" id="ARBA00004651"/>
    </source>
</evidence>
<dbReference type="Gene3D" id="3.30.565.10">
    <property type="entry name" value="Histidine kinase-like ATPase, C-terminal domain"/>
    <property type="match status" value="1"/>
</dbReference>
<dbReference type="InterPro" id="IPR036890">
    <property type="entry name" value="HATPase_C_sf"/>
</dbReference>
<evidence type="ECO:0000256" key="5">
    <source>
        <dbReference type="ARBA" id="ARBA00022777"/>
    </source>
</evidence>
<evidence type="ECO:0000259" key="8">
    <source>
        <dbReference type="PROSITE" id="PS50885"/>
    </source>
</evidence>
<evidence type="ECO:0000256" key="2">
    <source>
        <dbReference type="ARBA" id="ARBA00022475"/>
    </source>
</evidence>
<evidence type="ECO:0000256" key="4">
    <source>
        <dbReference type="ARBA" id="ARBA00022679"/>
    </source>
</evidence>
<dbReference type="RefSeq" id="WP_177220675.1">
    <property type="nucleotide sequence ID" value="NZ_FPAI01000010.1"/>
</dbReference>
<feature type="transmembrane region" description="Helical" evidence="7">
    <location>
        <begin position="296"/>
        <end position="320"/>
    </location>
</feature>
<dbReference type="InterPro" id="IPR003660">
    <property type="entry name" value="HAMP_dom"/>
</dbReference>
<evidence type="ECO:0000256" key="7">
    <source>
        <dbReference type="SAM" id="Phobius"/>
    </source>
</evidence>
<dbReference type="SUPFAM" id="SSF55874">
    <property type="entry name" value="ATPase domain of HSP90 chaperone/DNA topoisomerase II/histidine kinase"/>
    <property type="match status" value="1"/>
</dbReference>
<dbReference type="InterPro" id="IPR010559">
    <property type="entry name" value="Sig_transdc_His_kin_internal"/>
</dbReference>
<comment type="subcellular location">
    <subcellularLocation>
        <location evidence="1">Cell membrane</location>
        <topology evidence="1">Multi-pass membrane protein</topology>
    </subcellularLocation>
</comment>
<dbReference type="Gene3D" id="6.10.340.10">
    <property type="match status" value="1"/>
</dbReference>
<proteinExistence type="predicted"/>
<comment type="caution">
    <text evidence="9">The sequence shown here is derived from an EMBL/GenBank/DDBJ whole genome shotgun (WGS) entry which is preliminary data.</text>
</comment>
<evidence type="ECO:0000313" key="10">
    <source>
        <dbReference type="Proteomes" id="UP000321773"/>
    </source>
</evidence>
<dbReference type="GO" id="GO:0016301">
    <property type="term" value="F:kinase activity"/>
    <property type="evidence" value="ECO:0007669"/>
    <property type="project" value="UniProtKB-KW"/>
</dbReference>
<dbReference type="Pfam" id="PF02518">
    <property type="entry name" value="HATPase_c"/>
    <property type="match status" value="1"/>
</dbReference>
<organism evidence="9 10">
    <name type="scientific">Halolactibacillus miurensis</name>
    <dbReference type="NCBI Taxonomy" id="306541"/>
    <lineage>
        <taxon>Bacteria</taxon>
        <taxon>Bacillati</taxon>
        <taxon>Bacillota</taxon>
        <taxon>Bacilli</taxon>
        <taxon>Bacillales</taxon>
        <taxon>Bacillaceae</taxon>
        <taxon>Halolactibacillus</taxon>
    </lineage>
</organism>
<evidence type="ECO:0000256" key="6">
    <source>
        <dbReference type="ARBA" id="ARBA00023136"/>
    </source>
</evidence>
<keyword evidence="2" id="KW-1003">Cell membrane</keyword>
<feature type="domain" description="HAMP" evidence="8">
    <location>
        <begin position="322"/>
        <end position="374"/>
    </location>
</feature>
<evidence type="ECO:0000256" key="3">
    <source>
        <dbReference type="ARBA" id="ARBA00022553"/>
    </source>
</evidence>
<dbReference type="Proteomes" id="UP000321773">
    <property type="component" value="Unassembled WGS sequence"/>
</dbReference>
<keyword evidence="7" id="KW-0812">Transmembrane</keyword>
<dbReference type="InterPro" id="IPR003594">
    <property type="entry name" value="HATPase_dom"/>
</dbReference>
<dbReference type="PANTHER" id="PTHR34220">
    <property type="entry name" value="SENSOR HISTIDINE KINASE YPDA"/>
    <property type="match status" value="1"/>
</dbReference>
<sequence>MLMKNTLEAKMRTAFSLIFIVIISLVGMIMFHMINQSFRTHSDQTLGHVVEANLDLLHNHLDNLDRFTNLIANDPDVQRAVGYRNRTEQIDYAIELKNQRLVHERLQQLTLVPYIKNAYIIGESGHMLYSYKKNVRNEYNFYDAPWFSDVIENDRFSDNYFTGFHPTDYLLNHQEKQTISIIRQIQNTFLFAPTDRSYLVYDIDLSAILLENTLDQDLNILISNGTEWVYLPESLTLSHQQLMAVGETLSDSDVDTVIEEPFGQGADLLVRSNVIRPTGWQMIGVKKMSSVTAFEWNLLTVILTVIIASAILITIVSGLLSKSMLVPMRHVIDNFHQISKGHYDVTFDKSSSDEIKELSDAAETMVHNITSLTAHLVDEQKKVSEEQMRVLQNQINPHFLNNVLQSIKALAINKESEKISHLSTLLGKMLEYAVYQPYARVPLKVELTYLEHYLAIQNIRFDAHIRLDLVLPKKFEDILIPKLLLQPLIENAILHGLSGKKTGQITLLVEEEGDDLVLVMTDDGRGMSADELQALRVSLDQVDASQTNIQSIGLANVYKRLTHEFTRAAYLAVYATEGTGTTVVISLPKRLLNQHKEENDDTICRTR</sequence>
<keyword evidence="7" id="KW-1133">Transmembrane helix</keyword>
<accession>A0ABQ0VSP0</accession>
<keyword evidence="4" id="KW-0808">Transferase</keyword>
<dbReference type="CDD" id="cd06225">
    <property type="entry name" value="HAMP"/>
    <property type="match status" value="1"/>
</dbReference>
<dbReference type="Pfam" id="PF06580">
    <property type="entry name" value="His_kinase"/>
    <property type="match status" value="1"/>
</dbReference>
<dbReference type="PROSITE" id="PS50885">
    <property type="entry name" value="HAMP"/>
    <property type="match status" value="1"/>
</dbReference>
<dbReference type="SUPFAM" id="SSF158472">
    <property type="entry name" value="HAMP domain-like"/>
    <property type="match status" value="1"/>
</dbReference>
<keyword evidence="5 9" id="KW-0418">Kinase</keyword>
<protein>
    <submittedName>
        <fullName evidence="9">Two-component sensor kinase</fullName>
    </submittedName>
</protein>
<gene>
    <name evidence="9" type="ORF">HMI01_11640</name>
</gene>
<reference evidence="9 10" key="1">
    <citation type="submission" date="2019-07" db="EMBL/GenBank/DDBJ databases">
        <title>Whole genome shotgun sequence of Halolactibacillus miurensis NBRC 100873.</title>
        <authorList>
            <person name="Hosoyama A."/>
            <person name="Uohara A."/>
            <person name="Ohji S."/>
            <person name="Ichikawa N."/>
        </authorList>
    </citation>
    <scope>NUCLEOTIDE SEQUENCE [LARGE SCALE GENOMIC DNA]</scope>
    <source>
        <strain evidence="9 10">NBRC 100873</strain>
    </source>
</reference>